<dbReference type="Pfam" id="PF14111">
    <property type="entry name" value="DUF4283"/>
    <property type="match status" value="1"/>
</dbReference>
<dbReference type="AlphaFoldDB" id="M1DF82"/>
<dbReference type="InParanoid" id="M1DF82"/>
<organism evidence="3 4">
    <name type="scientific">Solanum tuberosum</name>
    <name type="common">Potato</name>
    <dbReference type="NCBI Taxonomy" id="4113"/>
    <lineage>
        <taxon>Eukaryota</taxon>
        <taxon>Viridiplantae</taxon>
        <taxon>Streptophyta</taxon>
        <taxon>Embryophyta</taxon>
        <taxon>Tracheophyta</taxon>
        <taxon>Spermatophyta</taxon>
        <taxon>Magnoliopsida</taxon>
        <taxon>eudicotyledons</taxon>
        <taxon>Gunneridae</taxon>
        <taxon>Pentapetalae</taxon>
        <taxon>asterids</taxon>
        <taxon>lamiids</taxon>
        <taxon>Solanales</taxon>
        <taxon>Solanaceae</taxon>
        <taxon>Solanoideae</taxon>
        <taxon>Solaneae</taxon>
        <taxon>Solanum</taxon>
    </lineage>
</organism>
<keyword evidence="4" id="KW-1185">Reference proteome</keyword>
<proteinExistence type="predicted"/>
<accession>M1DF82</accession>
<evidence type="ECO:0000256" key="1">
    <source>
        <dbReference type="SAM" id="MobiDB-lite"/>
    </source>
</evidence>
<feature type="region of interest" description="Disordered" evidence="1">
    <location>
        <begin position="238"/>
        <end position="267"/>
    </location>
</feature>
<name>M1DF82_SOLTU</name>
<feature type="domain" description="DUF4283" evidence="2">
    <location>
        <begin position="92"/>
        <end position="180"/>
    </location>
</feature>
<dbReference type="HOGENOM" id="CLU_596427_0_0_1"/>
<evidence type="ECO:0000313" key="4">
    <source>
        <dbReference type="Proteomes" id="UP000011115"/>
    </source>
</evidence>
<dbReference type="PANTHER" id="PTHR31286:SF79">
    <property type="entry name" value="N-6 ADENINE-SPECIFIC DNA METHYLASE"/>
    <property type="match status" value="1"/>
</dbReference>
<reference evidence="4" key="1">
    <citation type="journal article" date="2011" name="Nature">
        <title>Genome sequence and analysis of the tuber crop potato.</title>
        <authorList>
            <consortium name="The Potato Genome Sequencing Consortium"/>
        </authorList>
    </citation>
    <scope>NUCLEOTIDE SEQUENCE [LARGE SCALE GENOMIC DNA]</scope>
    <source>
        <strain evidence="4">cv. DM1-3 516 R44</strain>
    </source>
</reference>
<dbReference type="PANTHER" id="PTHR31286">
    <property type="entry name" value="GLYCINE-RICH CELL WALL STRUCTURAL PROTEIN 1.8-LIKE"/>
    <property type="match status" value="1"/>
</dbReference>
<dbReference type="Proteomes" id="UP000011115">
    <property type="component" value="Unassembled WGS sequence"/>
</dbReference>
<reference evidence="3" key="2">
    <citation type="submission" date="2015-06" db="UniProtKB">
        <authorList>
            <consortium name="EnsemblPlants"/>
        </authorList>
    </citation>
    <scope>IDENTIFICATION</scope>
    <source>
        <strain evidence="3">DM1-3 516 R44</strain>
    </source>
</reference>
<feature type="compositionally biased region" description="Basic and acidic residues" evidence="1">
    <location>
        <begin position="246"/>
        <end position="262"/>
    </location>
</feature>
<evidence type="ECO:0000259" key="2">
    <source>
        <dbReference type="Pfam" id="PF14111"/>
    </source>
</evidence>
<dbReference type="InterPro" id="IPR040256">
    <property type="entry name" value="At4g02000-like"/>
</dbReference>
<dbReference type="Gramene" id="PGSC0003DMT400088094">
    <property type="protein sequence ID" value="PGSC0003DMT400088094"/>
    <property type="gene ID" value="PGSC0003DMG400037665"/>
</dbReference>
<dbReference type="EnsemblPlants" id="PGSC0003DMT400088094">
    <property type="protein sequence ID" value="PGSC0003DMT400088094"/>
    <property type="gene ID" value="PGSC0003DMG400037665"/>
</dbReference>
<sequence>MANLAAGQRLMSEGSPFPLNSNTYFPILHHHKAPQPITLPSPNSKLPNPDAKAVTILNPTVEPIPMKQLSYKDGIPRVIWTEEEVNRMNTLENLQYAVVGKFSYGWPNIEELRLQIPKQCDVKGECKIELLRRRHILMRFSRQDDFINMMSKSSYYILSKDGYSYMMRPLIYDANFSVEEETTQAMAWISFPNLKPTFFVKESIFSMASVVALNDKGTCKKGLQYSEVNTSNTISLKTDNGEDDEVTTKEKATQMEEKDQQHRSTKHWVSKTFAQNNHITENHQKNITDKGKDIQKHTGEGNTIQQMESTKLNATNTGLELVLRNENRHLVAVEQDERRLKKKERYLMLAQQSGPALSSNRYVNTESPEDILDELAIFQEPLQIVGSEQILAIESNSTRDVKVTDGVGEATRKRDLDVALQSVIPAKNQVLLVHYTIWFPIRLQKEIARPYQKIIGLKI</sequence>
<dbReference type="InterPro" id="IPR025558">
    <property type="entry name" value="DUF4283"/>
</dbReference>
<protein>
    <recommendedName>
        <fullName evidence="2">DUF4283 domain-containing protein</fullName>
    </recommendedName>
</protein>
<dbReference type="PaxDb" id="4113-PGSC0003DMT400088094"/>
<evidence type="ECO:0000313" key="3">
    <source>
        <dbReference type="EnsemblPlants" id="PGSC0003DMT400088094"/>
    </source>
</evidence>